<dbReference type="AlphaFoldDB" id="A0AA39WCU8"/>
<feature type="region of interest" description="Disordered" evidence="1">
    <location>
        <begin position="237"/>
        <end position="259"/>
    </location>
</feature>
<proteinExistence type="predicted"/>
<protein>
    <submittedName>
        <fullName evidence="2">Uncharacterized protein</fullName>
    </submittedName>
</protein>
<feature type="compositionally biased region" description="Polar residues" evidence="1">
    <location>
        <begin position="375"/>
        <end position="386"/>
    </location>
</feature>
<feature type="compositionally biased region" description="Basic and acidic residues" evidence="1">
    <location>
        <begin position="23"/>
        <end position="34"/>
    </location>
</feature>
<gene>
    <name evidence="2" type="ORF">B0T14DRAFT_331803</name>
</gene>
<dbReference type="EMBL" id="JAULSU010000007">
    <property type="protein sequence ID" value="KAK0611576.1"/>
    <property type="molecule type" value="Genomic_DNA"/>
</dbReference>
<evidence type="ECO:0000313" key="2">
    <source>
        <dbReference type="EMBL" id="KAK0611576.1"/>
    </source>
</evidence>
<accession>A0AA39WCU8</accession>
<organism evidence="2 3">
    <name type="scientific">Immersiella caudata</name>
    <dbReference type="NCBI Taxonomy" id="314043"/>
    <lineage>
        <taxon>Eukaryota</taxon>
        <taxon>Fungi</taxon>
        <taxon>Dikarya</taxon>
        <taxon>Ascomycota</taxon>
        <taxon>Pezizomycotina</taxon>
        <taxon>Sordariomycetes</taxon>
        <taxon>Sordariomycetidae</taxon>
        <taxon>Sordariales</taxon>
        <taxon>Lasiosphaeriaceae</taxon>
        <taxon>Immersiella</taxon>
    </lineage>
</organism>
<comment type="caution">
    <text evidence="2">The sequence shown here is derived from an EMBL/GenBank/DDBJ whole genome shotgun (WGS) entry which is preliminary data.</text>
</comment>
<sequence>MGKRSFDATESGAMPTDTLKPPKKNERTHAENQERAYIAASRRADRSIEARVQSARMASEIHKQRTGKGFKISEEIVIKEEMYEEDDDDMPARLRNLGRHLSTGHPVMDSRLSAYLDHTAAMHAQTSHMDEINRQFAEQFPGAEQLAQLQKMHMQSVYNPHVPLHWTGVPPPPPPPSCYPHSPYPADYVVPQQMQSPLHHPAPNRRTQSLGRIEMPMSTTAHHDAQSPVASAAHPFRHHSFDDHHTPGLTPGSTRTDTPFSNITPPEYLGGAFCRPPDVSSPVPVDPLLAMPGLTHAYSPFTSELPANAKDLTAGFDDTFLNSFYGDSGELTGPPSFGQTGLESFQFLLPGQADHEVIQKRDVPIPSSEAPVSSALATSNVPSADNHSSEEPALHGSRIPTPDWEEWINSDQTNEYLDCDGAHTLQPTPILPSSVDQATATNTRQAKVRHTTGRQNKAKQANLPTAVDDDSTTFLCHANI</sequence>
<evidence type="ECO:0000313" key="3">
    <source>
        <dbReference type="Proteomes" id="UP001175000"/>
    </source>
</evidence>
<keyword evidence="3" id="KW-1185">Reference proteome</keyword>
<feature type="region of interest" description="Disordered" evidence="1">
    <location>
        <begin position="1"/>
        <end position="45"/>
    </location>
</feature>
<reference evidence="2" key="1">
    <citation type="submission" date="2023-06" db="EMBL/GenBank/DDBJ databases">
        <title>Genome-scale phylogeny and comparative genomics of the fungal order Sordariales.</title>
        <authorList>
            <consortium name="Lawrence Berkeley National Laboratory"/>
            <person name="Hensen N."/>
            <person name="Bonometti L."/>
            <person name="Westerberg I."/>
            <person name="Brannstrom I.O."/>
            <person name="Guillou S."/>
            <person name="Cros-Aarteil S."/>
            <person name="Calhoun S."/>
            <person name="Haridas S."/>
            <person name="Kuo A."/>
            <person name="Mondo S."/>
            <person name="Pangilinan J."/>
            <person name="Riley R."/>
            <person name="Labutti K."/>
            <person name="Andreopoulos B."/>
            <person name="Lipzen A."/>
            <person name="Chen C."/>
            <person name="Yanf M."/>
            <person name="Daum C."/>
            <person name="Ng V."/>
            <person name="Clum A."/>
            <person name="Steindorff A."/>
            <person name="Ohm R."/>
            <person name="Martin F."/>
            <person name="Silar P."/>
            <person name="Natvig D."/>
            <person name="Lalanne C."/>
            <person name="Gautier V."/>
            <person name="Ament-Velasquez S.L."/>
            <person name="Kruys A."/>
            <person name="Hutchinson M.I."/>
            <person name="Powell A.J."/>
            <person name="Barry K."/>
            <person name="Miller A.N."/>
            <person name="Grigoriev I.V."/>
            <person name="Debuchy R."/>
            <person name="Gladieux P."/>
            <person name="Thoren M.H."/>
            <person name="Johannesson H."/>
        </authorList>
    </citation>
    <scope>NUCLEOTIDE SEQUENCE</scope>
    <source>
        <strain evidence="2">CBS 606.72</strain>
    </source>
</reference>
<evidence type="ECO:0000256" key="1">
    <source>
        <dbReference type="SAM" id="MobiDB-lite"/>
    </source>
</evidence>
<name>A0AA39WCU8_9PEZI</name>
<dbReference type="Proteomes" id="UP001175000">
    <property type="component" value="Unassembled WGS sequence"/>
</dbReference>
<feature type="region of interest" description="Disordered" evidence="1">
    <location>
        <begin position="363"/>
        <end position="401"/>
    </location>
</feature>